<feature type="region of interest" description="Disordered" evidence="1">
    <location>
        <begin position="688"/>
        <end position="712"/>
    </location>
</feature>
<dbReference type="Proteomes" id="UP000036403">
    <property type="component" value="Unassembled WGS sequence"/>
</dbReference>
<dbReference type="InterPro" id="IPR049012">
    <property type="entry name" value="Mutator_transp_dom"/>
</dbReference>
<dbReference type="GO" id="GO:0006281">
    <property type="term" value="P:DNA repair"/>
    <property type="evidence" value="ECO:0007669"/>
    <property type="project" value="UniProtKB-ARBA"/>
</dbReference>
<dbReference type="PANTHER" id="PTHR46609:SF8">
    <property type="entry name" value="YQAJ VIRAL RECOMBINASE DOMAIN-CONTAINING PROTEIN"/>
    <property type="match status" value="1"/>
</dbReference>
<dbReference type="Pfam" id="PF20700">
    <property type="entry name" value="Mutator"/>
    <property type="match status" value="1"/>
</dbReference>
<proteinExistence type="predicted"/>
<evidence type="ECO:0000256" key="1">
    <source>
        <dbReference type="SAM" id="MobiDB-lite"/>
    </source>
</evidence>
<dbReference type="EMBL" id="LBMM01011261">
    <property type="protein sequence ID" value="KMQ86930.1"/>
    <property type="molecule type" value="Genomic_DNA"/>
</dbReference>
<sequence>MCHYEENISTEPNSKKLDINIAATAATVTAGIGYAQLEELCAAMESMKMAGEIEKQLALERNETINGIPYITVIADGSWMKRSYGNAYDSLSGVGAILGHRTGKVLFIGIRNKFCMVCDTAERRGLEPVAHKCYKNFDRNASSTSMESDAIVEGFKSSLEMHGLIYKTIVADGDSSVYHSILNNAPYREQMVTVKKIECTNHLLRNLCKKIKTIAEMTLPNMRRNRVVVQLRNVIKKNILKIRQEVMKAATLRRENKQPHHSKVMELQKDILNILNHIFGEHKRCKERGLCIETCNEINKNYVPYLKSYGLYQHIENVISYFSAYSDSLLLHLTNNPAESFNAIICKKIGGKRINFGTRGSYNARIAAAVVQYNTQQVLTQVCQDVCKDIPLVAKYLEKRRQIKLLKTKESRKMNGKSRKFKRELRPDRYYGPQSQKPDLPSDVFQQLKQNHIEKLAENGENWEEIEQDTRGQSECELWHSLRREMLTASNFGAVCRMRPTTSCGSIVKQILFPPSLDTAAMKYGRDKEEMARKDLATHLNKKIEACGLFVDFGNPCLGASPDGLIDNDGLVEIKCPLSAENLTAEEAIKILPHLKGIFNKKNTDEINRNHRYYYQIQGQLNITQRNYCIFAIWTPNSLKTIRVNKDNVFWEKKMVPVLIRFYYECMLPEILDSRHNRHMQIRDPKYITDAKEQSKKKNSDIQQNKRPNNDKEIIPQNKKLKQSNNTVSKDVTSIAAAVDIDEDSDCFIVSCSIKSNLTKDEIVKRREVLDNTIAPLSLVRENVLSKQNKINDESLDRFLRVIKETSCFETQSVQYIEFPDLIASSDSNKSLQIIGGNCTDHWRCIFFDGAKLRVYDSIPGCTYTKLAAKEKNYIHKRFPKINVSDIIFEKVQTQPDNLCCGIYAAAFATDVALNKNPCEETYSYDVECMRRHFFSIIENEKLSFFPR</sequence>
<dbReference type="InterPro" id="IPR019080">
    <property type="entry name" value="YqaJ_viral_recombinase"/>
</dbReference>
<feature type="domain" description="YqaJ viral recombinase" evidence="2">
    <location>
        <begin position="479"/>
        <end position="626"/>
    </location>
</feature>
<dbReference type="PaxDb" id="67767-A0A0J7N2N5"/>
<dbReference type="AlphaFoldDB" id="A0A0J7N2N5"/>
<dbReference type="Pfam" id="PF09588">
    <property type="entry name" value="YqaJ"/>
    <property type="match status" value="1"/>
</dbReference>
<protein>
    <submittedName>
        <fullName evidence="4">Uncharacterized protein</fullName>
    </submittedName>
</protein>
<dbReference type="Gene3D" id="3.40.395.10">
    <property type="entry name" value="Adenoviral Proteinase, Chain A"/>
    <property type="match status" value="1"/>
</dbReference>
<dbReference type="InterPro" id="IPR051703">
    <property type="entry name" value="NF-kappa-B_Signaling_Reg"/>
</dbReference>
<evidence type="ECO:0000313" key="4">
    <source>
        <dbReference type="EMBL" id="KMQ86930.1"/>
    </source>
</evidence>
<comment type="caution">
    <text evidence="4">The sequence shown here is derived from an EMBL/GenBank/DDBJ whole genome shotgun (WGS) entry which is preliminary data.</text>
</comment>
<name>A0A0J7N2N5_LASNI</name>
<dbReference type="InterPro" id="IPR038765">
    <property type="entry name" value="Papain-like_cys_pep_sf"/>
</dbReference>
<evidence type="ECO:0000259" key="2">
    <source>
        <dbReference type="Pfam" id="PF09588"/>
    </source>
</evidence>
<dbReference type="STRING" id="67767.A0A0J7N2N5"/>
<evidence type="ECO:0000313" key="5">
    <source>
        <dbReference type="Proteomes" id="UP000036403"/>
    </source>
</evidence>
<dbReference type="OrthoDB" id="7699452at2759"/>
<reference evidence="4 5" key="1">
    <citation type="submission" date="2015-04" db="EMBL/GenBank/DDBJ databases">
        <title>Lasius niger genome sequencing.</title>
        <authorList>
            <person name="Konorov E.A."/>
            <person name="Nikitin M.A."/>
            <person name="Kirill M.V."/>
            <person name="Chang P."/>
        </authorList>
    </citation>
    <scope>NUCLEOTIDE SEQUENCE [LARGE SCALE GENOMIC DNA]</scope>
    <source>
        <tissue evidence="4">Whole</tissue>
    </source>
</reference>
<feature type="region of interest" description="Disordered" evidence="1">
    <location>
        <begin position="409"/>
        <end position="439"/>
    </location>
</feature>
<dbReference type="PANTHER" id="PTHR46609">
    <property type="entry name" value="EXONUCLEASE, PHAGE-TYPE/RECB, C-TERMINAL DOMAIN-CONTAINING PROTEIN"/>
    <property type="match status" value="1"/>
</dbReference>
<dbReference type="Gene3D" id="3.90.320.10">
    <property type="match status" value="1"/>
</dbReference>
<dbReference type="CDD" id="cd22343">
    <property type="entry name" value="PDDEXK_lambda_exonuclease-like"/>
    <property type="match status" value="1"/>
</dbReference>
<feature type="compositionally biased region" description="Basic and acidic residues" evidence="1">
    <location>
        <begin position="688"/>
        <end position="700"/>
    </location>
</feature>
<accession>A0A0J7N2N5</accession>
<organism evidence="4 5">
    <name type="scientific">Lasius niger</name>
    <name type="common">Black garden ant</name>
    <dbReference type="NCBI Taxonomy" id="67767"/>
    <lineage>
        <taxon>Eukaryota</taxon>
        <taxon>Metazoa</taxon>
        <taxon>Ecdysozoa</taxon>
        <taxon>Arthropoda</taxon>
        <taxon>Hexapoda</taxon>
        <taxon>Insecta</taxon>
        <taxon>Pterygota</taxon>
        <taxon>Neoptera</taxon>
        <taxon>Endopterygota</taxon>
        <taxon>Hymenoptera</taxon>
        <taxon>Apocrita</taxon>
        <taxon>Aculeata</taxon>
        <taxon>Formicoidea</taxon>
        <taxon>Formicidae</taxon>
        <taxon>Formicinae</taxon>
        <taxon>Lasius</taxon>
        <taxon>Lasius</taxon>
    </lineage>
</organism>
<dbReference type="InterPro" id="IPR011604">
    <property type="entry name" value="PDDEXK-like_dom_sf"/>
</dbReference>
<dbReference type="InterPro" id="IPR011335">
    <property type="entry name" value="Restrct_endonuc-II-like"/>
</dbReference>
<gene>
    <name evidence="4" type="ORF">RF55_13949</name>
</gene>
<dbReference type="SUPFAM" id="SSF54001">
    <property type="entry name" value="Cysteine proteinases"/>
    <property type="match status" value="1"/>
</dbReference>
<dbReference type="SUPFAM" id="SSF52980">
    <property type="entry name" value="Restriction endonuclease-like"/>
    <property type="match status" value="1"/>
</dbReference>
<feature type="compositionally biased region" description="Basic residues" evidence="1">
    <location>
        <begin position="414"/>
        <end position="423"/>
    </location>
</feature>
<feature type="domain" description="Mutator-like transposase" evidence="3">
    <location>
        <begin position="43"/>
        <end position="287"/>
    </location>
</feature>
<keyword evidence="5" id="KW-1185">Reference proteome</keyword>
<evidence type="ECO:0000259" key="3">
    <source>
        <dbReference type="Pfam" id="PF20700"/>
    </source>
</evidence>